<dbReference type="Pfam" id="PF17765">
    <property type="entry name" value="MLTR_LBD"/>
    <property type="match status" value="1"/>
</dbReference>
<dbReference type="Pfam" id="PF13560">
    <property type="entry name" value="HTH_31"/>
    <property type="match status" value="1"/>
</dbReference>
<dbReference type="InterPro" id="IPR001387">
    <property type="entry name" value="Cro/C1-type_HTH"/>
</dbReference>
<organism evidence="2 3">
    <name type="scientific">Kineosporia corallincola</name>
    <dbReference type="NCBI Taxonomy" id="2835133"/>
    <lineage>
        <taxon>Bacteria</taxon>
        <taxon>Bacillati</taxon>
        <taxon>Actinomycetota</taxon>
        <taxon>Actinomycetes</taxon>
        <taxon>Kineosporiales</taxon>
        <taxon>Kineosporiaceae</taxon>
        <taxon>Kineosporia</taxon>
    </lineage>
</organism>
<reference evidence="2 3" key="1">
    <citation type="submission" date="2021-05" db="EMBL/GenBank/DDBJ databases">
        <title>Kineosporia and Streptomyces sp. nov. two new marine actinobacteria isolated from Coral.</title>
        <authorList>
            <person name="Buangrab K."/>
            <person name="Sutthacheep M."/>
            <person name="Yeemin T."/>
            <person name="Harunari E."/>
            <person name="Igarashi Y."/>
            <person name="Kanchanasin P."/>
            <person name="Tanasupawat S."/>
            <person name="Phongsopitanun W."/>
        </authorList>
    </citation>
    <scope>NUCLEOTIDE SEQUENCE [LARGE SCALE GENOMIC DNA]</scope>
    <source>
        <strain evidence="2 3">J2-2</strain>
    </source>
</reference>
<sequence>MGVKQEVRQEVKEFLTSRRARVTPDQAGLAGGSNRRVPGLRRTEVALLAGVSVEYYSKLERGDLTGASEAVLAAIADALRLDEAERAHLFDLARACAGPAARSRRRAPAAAVRPAVRWALDNITGGPAFVRNGRLDVLAENALFRGLYWDAYQLRERPLNLARLTFLHRELAERYYPQWDVSADINVAILRTEAGRNPYDRDLQDLIGELSTRSDDFRVRWGAHNVRHHANGQKHFIHPVVGDLHMSYEAMEPMDEPGLNFLIYAAEPGSPSEASLRLLASWVATQEQGAREPGVPRSRD</sequence>
<dbReference type="RefSeq" id="WP_214157818.1">
    <property type="nucleotide sequence ID" value="NZ_JAHBAY010000009.1"/>
</dbReference>
<gene>
    <name evidence="2" type="ORF">KIH74_21250</name>
</gene>
<proteinExistence type="predicted"/>
<accession>A0ABS5TN33</accession>
<evidence type="ECO:0000313" key="3">
    <source>
        <dbReference type="Proteomes" id="UP001197247"/>
    </source>
</evidence>
<dbReference type="InterPro" id="IPR041413">
    <property type="entry name" value="MLTR_LBD"/>
</dbReference>
<name>A0ABS5TN33_9ACTN</name>
<dbReference type="EMBL" id="JAHBAY010000009">
    <property type="protein sequence ID" value="MBT0771478.1"/>
    <property type="molecule type" value="Genomic_DNA"/>
</dbReference>
<dbReference type="PANTHER" id="PTHR35010:SF2">
    <property type="entry name" value="BLL4672 PROTEIN"/>
    <property type="match status" value="1"/>
</dbReference>
<comment type="caution">
    <text evidence="2">The sequence shown here is derived from an EMBL/GenBank/DDBJ whole genome shotgun (WGS) entry which is preliminary data.</text>
</comment>
<dbReference type="PANTHER" id="PTHR35010">
    <property type="entry name" value="BLL4672 PROTEIN-RELATED"/>
    <property type="match status" value="1"/>
</dbReference>
<dbReference type="SMART" id="SM00530">
    <property type="entry name" value="HTH_XRE"/>
    <property type="match status" value="1"/>
</dbReference>
<evidence type="ECO:0000313" key="2">
    <source>
        <dbReference type="EMBL" id="MBT0771478.1"/>
    </source>
</evidence>
<protein>
    <submittedName>
        <fullName evidence="2">Helix-turn-helix domain-containing protein</fullName>
    </submittedName>
</protein>
<dbReference type="Gene3D" id="1.10.260.40">
    <property type="entry name" value="lambda repressor-like DNA-binding domains"/>
    <property type="match status" value="1"/>
</dbReference>
<dbReference type="Proteomes" id="UP001197247">
    <property type="component" value="Unassembled WGS sequence"/>
</dbReference>
<feature type="domain" description="HTH cro/C1-type" evidence="1">
    <location>
        <begin position="39"/>
        <end position="86"/>
    </location>
</feature>
<keyword evidence="3" id="KW-1185">Reference proteome</keyword>
<dbReference type="SUPFAM" id="SSF47413">
    <property type="entry name" value="lambda repressor-like DNA-binding domains"/>
    <property type="match status" value="1"/>
</dbReference>
<dbReference type="CDD" id="cd00093">
    <property type="entry name" value="HTH_XRE"/>
    <property type="match status" value="1"/>
</dbReference>
<dbReference type="Gene3D" id="3.30.450.180">
    <property type="match status" value="1"/>
</dbReference>
<dbReference type="PROSITE" id="PS50943">
    <property type="entry name" value="HTH_CROC1"/>
    <property type="match status" value="1"/>
</dbReference>
<evidence type="ECO:0000259" key="1">
    <source>
        <dbReference type="PROSITE" id="PS50943"/>
    </source>
</evidence>
<dbReference type="InterPro" id="IPR010982">
    <property type="entry name" value="Lambda_DNA-bd_dom_sf"/>
</dbReference>